<dbReference type="InterPro" id="IPR002119">
    <property type="entry name" value="Histone_H2A"/>
</dbReference>
<accession>A0AAV2FC44</accession>
<dbReference type="GO" id="GO:0003677">
    <property type="term" value="F:DNA binding"/>
    <property type="evidence" value="ECO:0007669"/>
    <property type="project" value="InterPro"/>
</dbReference>
<dbReference type="InterPro" id="IPR009072">
    <property type="entry name" value="Histone-fold"/>
</dbReference>
<gene>
    <name evidence="1" type="ORF">LTRI10_LOCUS36212</name>
</gene>
<dbReference type="GO" id="GO:0046982">
    <property type="term" value="F:protein heterodimerization activity"/>
    <property type="evidence" value="ECO:0007669"/>
    <property type="project" value="InterPro"/>
</dbReference>
<reference evidence="1 2" key="1">
    <citation type="submission" date="2024-04" db="EMBL/GenBank/DDBJ databases">
        <authorList>
            <person name="Fracassetti M."/>
        </authorList>
    </citation>
    <scope>NUCLEOTIDE SEQUENCE [LARGE SCALE GENOMIC DNA]</scope>
</reference>
<dbReference type="PRINTS" id="PR00620">
    <property type="entry name" value="HISTONEH2A"/>
</dbReference>
<dbReference type="Proteomes" id="UP001497516">
    <property type="component" value="Chromosome 6"/>
</dbReference>
<dbReference type="AlphaFoldDB" id="A0AAV2FC44"/>
<organism evidence="1 2">
    <name type="scientific">Linum trigynum</name>
    <dbReference type="NCBI Taxonomy" id="586398"/>
    <lineage>
        <taxon>Eukaryota</taxon>
        <taxon>Viridiplantae</taxon>
        <taxon>Streptophyta</taxon>
        <taxon>Embryophyta</taxon>
        <taxon>Tracheophyta</taxon>
        <taxon>Spermatophyta</taxon>
        <taxon>Magnoliopsida</taxon>
        <taxon>eudicotyledons</taxon>
        <taxon>Gunneridae</taxon>
        <taxon>Pentapetalae</taxon>
        <taxon>rosids</taxon>
        <taxon>fabids</taxon>
        <taxon>Malpighiales</taxon>
        <taxon>Linaceae</taxon>
        <taxon>Linum</taxon>
    </lineage>
</organism>
<dbReference type="Gene3D" id="1.10.20.10">
    <property type="entry name" value="Histone, subunit A"/>
    <property type="match status" value="1"/>
</dbReference>
<dbReference type="GO" id="GO:0030527">
    <property type="term" value="F:structural constituent of chromatin"/>
    <property type="evidence" value="ECO:0007669"/>
    <property type="project" value="InterPro"/>
</dbReference>
<dbReference type="PANTHER" id="PTHR23430">
    <property type="entry name" value="HISTONE H2A"/>
    <property type="match status" value="1"/>
</dbReference>
<protein>
    <submittedName>
        <fullName evidence="1">Uncharacterized protein</fullName>
    </submittedName>
</protein>
<evidence type="ECO:0000313" key="1">
    <source>
        <dbReference type="EMBL" id="CAL1395808.1"/>
    </source>
</evidence>
<dbReference type="GO" id="GO:0000786">
    <property type="term" value="C:nucleosome"/>
    <property type="evidence" value="ECO:0007669"/>
    <property type="project" value="InterPro"/>
</dbReference>
<dbReference type="SUPFAM" id="SSF47113">
    <property type="entry name" value="Histone-fold"/>
    <property type="match status" value="1"/>
</dbReference>
<dbReference type="EMBL" id="OZ034819">
    <property type="protein sequence ID" value="CAL1395808.1"/>
    <property type="molecule type" value="Genomic_DNA"/>
</dbReference>
<sequence>MATGAGAPDFDLPDENHSKYVERIGAGASVYLSAVLECLAPEVLELTGNATRDNKKNMGYGLGCCQIGRYPN</sequence>
<proteinExistence type="predicted"/>
<keyword evidence="2" id="KW-1185">Reference proteome</keyword>
<evidence type="ECO:0000313" key="2">
    <source>
        <dbReference type="Proteomes" id="UP001497516"/>
    </source>
</evidence>
<name>A0AAV2FC44_9ROSI</name>